<keyword evidence="2" id="KW-0973">c-di-GMP</keyword>
<dbReference type="PROSITE" id="PS50887">
    <property type="entry name" value="GGDEF"/>
    <property type="match status" value="1"/>
</dbReference>
<dbReference type="SMART" id="SM00267">
    <property type="entry name" value="GGDEF"/>
    <property type="match status" value="1"/>
</dbReference>
<organism evidence="5 6">
    <name type="scientific">Alteromonas marina</name>
    <dbReference type="NCBI Taxonomy" id="203795"/>
    <lineage>
        <taxon>Bacteria</taxon>
        <taxon>Pseudomonadati</taxon>
        <taxon>Pseudomonadota</taxon>
        <taxon>Gammaproteobacteria</taxon>
        <taxon>Alteromonadales</taxon>
        <taxon>Alteromonadaceae</taxon>
        <taxon>Alteromonas/Salinimonas group</taxon>
        <taxon>Alteromonas</taxon>
    </lineage>
</organism>
<dbReference type="SUPFAM" id="SSF141868">
    <property type="entry name" value="EAL domain-like"/>
    <property type="match status" value="1"/>
</dbReference>
<dbReference type="SUPFAM" id="SSF55785">
    <property type="entry name" value="PYP-like sensor domain (PAS domain)"/>
    <property type="match status" value="1"/>
</dbReference>
<dbReference type="EC" id="3.1.4.52" evidence="1"/>
<feature type="domain" description="GGDEF" evidence="4">
    <location>
        <begin position="309"/>
        <end position="444"/>
    </location>
</feature>
<dbReference type="SMART" id="SM00052">
    <property type="entry name" value="EAL"/>
    <property type="match status" value="1"/>
</dbReference>
<dbReference type="AlphaFoldDB" id="A0A0B3YJY8"/>
<proteinExistence type="predicted"/>
<dbReference type="PROSITE" id="PS50883">
    <property type="entry name" value="EAL"/>
    <property type="match status" value="1"/>
</dbReference>
<gene>
    <name evidence="5" type="ORF">RJ41_01020</name>
</gene>
<evidence type="ECO:0000259" key="4">
    <source>
        <dbReference type="PROSITE" id="PS50887"/>
    </source>
</evidence>
<dbReference type="OrthoDB" id="8553030at2"/>
<feature type="domain" description="EAL" evidence="3">
    <location>
        <begin position="453"/>
        <end position="706"/>
    </location>
</feature>
<dbReference type="SUPFAM" id="SSF55073">
    <property type="entry name" value="Nucleotide cyclase"/>
    <property type="match status" value="1"/>
</dbReference>
<dbReference type="CDD" id="cd01948">
    <property type="entry name" value="EAL"/>
    <property type="match status" value="1"/>
</dbReference>
<dbReference type="CDD" id="cd01949">
    <property type="entry name" value="GGDEF"/>
    <property type="match status" value="1"/>
</dbReference>
<dbReference type="InterPro" id="IPR000160">
    <property type="entry name" value="GGDEF_dom"/>
</dbReference>
<dbReference type="PANTHER" id="PTHR44757:SF2">
    <property type="entry name" value="BIOFILM ARCHITECTURE MAINTENANCE PROTEIN MBAA"/>
    <property type="match status" value="1"/>
</dbReference>
<dbReference type="Gene3D" id="3.30.450.20">
    <property type="entry name" value="PAS domain"/>
    <property type="match status" value="1"/>
</dbReference>
<dbReference type="InterPro" id="IPR001633">
    <property type="entry name" value="EAL_dom"/>
</dbReference>
<evidence type="ECO:0000256" key="1">
    <source>
        <dbReference type="ARBA" id="ARBA00012282"/>
    </source>
</evidence>
<evidence type="ECO:0000259" key="3">
    <source>
        <dbReference type="PROSITE" id="PS50883"/>
    </source>
</evidence>
<dbReference type="Gene3D" id="3.20.20.450">
    <property type="entry name" value="EAL domain"/>
    <property type="match status" value="1"/>
</dbReference>
<dbReference type="PANTHER" id="PTHR44757">
    <property type="entry name" value="DIGUANYLATE CYCLASE DGCP"/>
    <property type="match status" value="1"/>
</dbReference>
<dbReference type="InterPro" id="IPR043128">
    <property type="entry name" value="Rev_trsase/Diguanyl_cyclase"/>
</dbReference>
<name>A0A0B3YJY8_9ALTE</name>
<dbReference type="RefSeq" id="WP_039216340.1">
    <property type="nucleotide sequence ID" value="NZ_JWLW01000002.1"/>
</dbReference>
<dbReference type="Proteomes" id="UP000031197">
    <property type="component" value="Unassembled WGS sequence"/>
</dbReference>
<evidence type="ECO:0000313" key="5">
    <source>
        <dbReference type="EMBL" id="KHT57570.1"/>
    </source>
</evidence>
<dbReference type="Pfam" id="PF00563">
    <property type="entry name" value="EAL"/>
    <property type="match status" value="1"/>
</dbReference>
<accession>A0A0B3YJY8</accession>
<dbReference type="InterPro" id="IPR035965">
    <property type="entry name" value="PAS-like_dom_sf"/>
</dbReference>
<sequence length="706" mass="79589">MDIHLLNALGITNCALFKYNPEDDITCLTPELPWLADVVSLDDNNKLQRKHIPSIFLDDFFIDVDEVWKGDTSFTLSSGFWTEQTEDEVLRLEALAINSASGSRYLVVKNVEEQFDEKQQTLQAARELLLSHHEIVGQHEYIRHRLNSVLRKNTRLQKLVPPIQQAIHNIETGVVILDSEGALILDNKASHRLLLCNSTTPSSIRIGELIEDIDAPSTFLPALVQRKAPWQGEIYWQPVDDYKVWLQVTIHPVLHGDELTHWVYLFTDITHIHNREESVLTASGMDSLTKVANRNLFTDTVRRLVQEDTPFKLFIIDICDFKKINETLSYQSGDEILKSFALRLQTFIGNSGFIARIGSNEFALVKRLDTFTDVNGADYVHQLQSKVTQTYTVLNGSEPNLGVNIGEASFPEHCSSAETLLQCADIALQAAKYQGRNVALVYSDELHKQHHAIHELETELRNAIKNNELKLFLQPIVDLSSGKVVKCEALARWITPEGKFISPEIFIPLAEKSELIFPFGEWLINEACDAIEALKASNLDIRLAINISGRQVSDLALLTQIKNALEDHQLPGSNLSIELTESVFVESLDTVSVLLNELRAMGITVSIDDFGTGFSSLVYLKKLPIDELKIDRSFVSELENNTDDQAIVQAILGLASNLNIKIIAEGIETQQQQQFLQNHHCTYGQGYLYQRPVEISEFISLAQKLR</sequence>
<dbReference type="FunFam" id="3.20.20.450:FF:000001">
    <property type="entry name" value="Cyclic di-GMP phosphodiesterase yahA"/>
    <property type="match status" value="1"/>
</dbReference>
<dbReference type="EMBL" id="JWLW01000002">
    <property type="protein sequence ID" value="KHT57570.1"/>
    <property type="molecule type" value="Genomic_DNA"/>
</dbReference>
<dbReference type="GO" id="GO:0071111">
    <property type="term" value="F:cyclic-guanylate-specific phosphodiesterase activity"/>
    <property type="evidence" value="ECO:0007669"/>
    <property type="project" value="UniProtKB-EC"/>
</dbReference>
<reference evidence="5 6" key="1">
    <citation type="submission" date="2014-12" db="EMBL/GenBank/DDBJ databases">
        <title>Genome sequencing of Alteromonas marina AD001.</title>
        <authorList>
            <person name="Adrian T.G.S."/>
            <person name="Chan K.G."/>
        </authorList>
    </citation>
    <scope>NUCLEOTIDE SEQUENCE [LARGE SCALE GENOMIC DNA]</scope>
    <source>
        <strain evidence="5 6">AD001</strain>
    </source>
</reference>
<dbReference type="InterPro" id="IPR029787">
    <property type="entry name" value="Nucleotide_cyclase"/>
</dbReference>
<protein>
    <recommendedName>
        <fullName evidence="1">cyclic-guanylate-specific phosphodiesterase</fullName>
        <ecNumber evidence="1">3.1.4.52</ecNumber>
    </recommendedName>
</protein>
<dbReference type="Pfam" id="PF00990">
    <property type="entry name" value="GGDEF"/>
    <property type="match status" value="1"/>
</dbReference>
<dbReference type="InterPro" id="IPR052155">
    <property type="entry name" value="Biofilm_reg_signaling"/>
</dbReference>
<evidence type="ECO:0000313" key="6">
    <source>
        <dbReference type="Proteomes" id="UP000031197"/>
    </source>
</evidence>
<evidence type="ECO:0000256" key="2">
    <source>
        <dbReference type="ARBA" id="ARBA00022636"/>
    </source>
</evidence>
<dbReference type="NCBIfam" id="TIGR00254">
    <property type="entry name" value="GGDEF"/>
    <property type="match status" value="1"/>
</dbReference>
<dbReference type="Gene3D" id="3.30.70.270">
    <property type="match status" value="1"/>
</dbReference>
<keyword evidence="6" id="KW-1185">Reference proteome</keyword>
<comment type="caution">
    <text evidence="5">The sequence shown here is derived from an EMBL/GenBank/DDBJ whole genome shotgun (WGS) entry which is preliminary data.</text>
</comment>
<dbReference type="InterPro" id="IPR035919">
    <property type="entry name" value="EAL_sf"/>
</dbReference>